<dbReference type="InterPro" id="IPR011010">
    <property type="entry name" value="DNA_brk_join_enz"/>
</dbReference>
<dbReference type="InterPro" id="IPR050090">
    <property type="entry name" value="Tyrosine_recombinase_XerCD"/>
</dbReference>
<evidence type="ECO:0000313" key="9">
    <source>
        <dbReference type="Proteomes" id="UP000290013"/>
    </source>
</evidence>
<accession>A0A4U8WAW8</accession>
<dbReference type="SUPFAM" id="SSF56349">
    <property type="entry name" value="DNA breaking-rejoining enzymes"/>
    <property type="match status" value="1"/>
</dbReference>
<evidence type="ECO:0000256" key="5">
    <source>
        <dbReference type="PROSITE-ProRule" id="PRU01248"/>
    </source>
</evidence>
<comment type="similarity">
    <text evidence="1">Belongs to the 'phage' integrase family.</text>
</comment>
<dbReference type="InterPro" id="IPR004107">
    <property type="entry name" value="Integrase_SAM-like_N"/>
</dbReference>
<evidence type="ECO:0000256" key="1">
    <source>
        <dbReference type="ARBA" id="ARBA00008857"/>
    </source>
</evidence>
<dbReference type="PANTHER" id="PTHR30349:SF64">
    <property type="entry name" value="PROPHAGE INTEGRASE INTD-RELATED"/>
    <property type="match status" value="1"/>
</dbReference>
<dbReference type="PROSITE" id="PS51898">
    <property type="entry name" value="TYR_RECOMBINASE"/>
    <property type="match status" value="1"/>
</dbReference>
<name>A0A4U8WAW8_9FLAO</name>
<protein>
    <submittedName>
        <fullName evidence="8">Tyrosine recombinase XerD</fullName>
    </submittedName>
</protein>
<dbReference type="NCBIfam" id="NF040815">
    <property type="entry name" value="recomb_XerA_Arch"/>
    <property type="match status" value="1"/>
</dbReference>
<keyword evidence="3 5" id="KW-0238">DNA-binding</keyword>
<reference evidence="8 9" key="1">
    <citation type="submission" date="2019-02" db="EMBL/GenBank/DDBJ databases">
        <authorList>
            <consortium name="Pathogen Informatics"/>
        </authorList>
    </citation>
    <scope>NUCLEOTIDE SEQUENCE [LARGE SCALE GENOMIC DNA]</scope>
    <source>
        <strain evidence="8 9">3012STDY6944375</strain>
    </source>
</reference>
<evidence type="ECO:0000259" key="6">
    <source>
        <dbReference type="PROSITE" id="PS51898"/>
    </source>
</evidence>
<dbReference type="GO" id="GO:0015074">
    <property type="term" value="P:DNA integration"/>
    <property type="evidence" value="ECO:0007669"/>
    <property type="project" value="UniProtKB-KW"/>
</dbReference>
<dbReference type="InterPro" id="IPR002104">
    <property type="entry name" value="Integrase_catalytic"/>
</dbReference>
<dbReference type="PROSITE" id="PS51900">
    <property type="entry name" value="CB"/>
    <property type="match status" value="1"/>
</dbReference>
<organism evidence="8 9">
    <name type="scientific">Chryseobacterium taihuense</name>
    <dbReference type="NCBI Taxonomy" id="1141221"/>
    <lineage>
        <taxon>Bacteria</taxon>
        <taxon>Pseudomonadati</taxon>
        <taxon>Bacteroidota</taxon>
        <taxon>Flavobacteriia</taxon>
        <taxon>Flavobacteriales</taxon>
        <taxon>Weeksellaceae</taxon>
        <taxon>Chryseobacterium group</taxon>
        <taxon>Chryseobacterium</taxon>
    </lineage>
</organism>
<dbReference type="InterPro" id="IPR044068">
    <property type="entry name" value="CB"/>
</dbReference>
<evidence type="ECO:0000256" key="4">
    <source>
        <dbReference type="ARBA" id="ARBA00023172"/>
    </source>
</evidence>
<evidence type="ECO:0000256" key="2">
    <source>
        <dbReference type="ARBA" id="ARBA00022908"/>
    </source>
</evidence>
<sequence length="274" mass="32097">MMKYSQIFRQKLEVARYSESTIKTYISTLASFFKANDVAVEDVNEIIVEKYLYTLIKEKNISQSFQKHILGSIKLFYEMMFNRKLALSHLYPKRAEHSLPKYLSKEEIFKMLEVTENLKHRSMISLLYGCGLRVSELINLKIKDIDSKSEKIVILQAKGKKDRYVMLPKSVLPLLREYFRKYSPKVYLFEGGNDEKYSARSIQQMVKKAATKAKIQRLVTPHILRHSFATHLLENGTDIRYIQELLGHNSVMTTQIYTHITDLTIRKIQSPLDF</sequence>
<dbReference type="InterPro" id="IPR013762">
    <property type="entry name" value="Integrase-like_cat_sf"/>
</dbReference>
<feature type="domain" description="Core-binding (CB)" evidence="7">
    <location>
        <begin position="1"/>
        <end position="81"/>
    </location>
</feature>
<dbReference type="GO" id="GO:0006310">
    <property type="term" value="P:DNA recombination"/>
    <property type="evidence" value="ECO:0007669"/>
    <property type="project" value="UniProtKB-KW"/>
</dbReference>
<dbReference type="AlphaFoldDB" id="A0A4U8WAW8"/>
<dbReference type="InterPro" id="IPR010998">
    <property type="entry name" value="Integrase_recombinase_N"/>
</dbReference>
<evidence type="ECO:0000313" key="8">
    <source>
        <dbReference type="EMBL" id="VFB03233.1"/>
    </source>
</evidence>
<dbReference type="Gene3D" id="1.10.150.130">
    <property type="match status" value="1"/>
</dbReference>
<dbReference type="Gene3D" id="1.10.443.10">
    <property type="entry name" value="Intergrase catalytic core"/>
    <property type="match status" value="1"/>
</dbReference>
<dbReference type="Pfam" id="PF13495">
    <property type="entry name" value="Phage_int_SAM_4"/>
    <property type="match status" value="1"/>
</dbReference>
<keyword evidence="2" id="KW-0229">DNA integration</keyword>
<dbReference type="Pfam" id="PF00589">
    <property type="entry name" value="Phage_integrase"/>
    <property type="match status" value="1"/>
</dbReference>
<evidence type="ECO:0000256" key="3">
    <source>
        <dbReference type="ARBA" id="ARBA00023125"/>
    </source>
</evidence>
<keyword evidence="4" id="KW-0233">DNA recombination</keyword>
<dbReference type="GO" id="GO:0003677">
    <property type="term" value="F:DNA binding"/>
    <property type="evidence" value="ECO:0007669"/>
    <property type="project" value="UniProtKB-UniRule"/>
</dbReference>
<gene>
    <name evidence="8" type="primary">xerD_1</name>
    <name evidence="8" type="ORF">NCTC12078_01227</name>
</gene>
<dbReference type="EMBL" id="LR215974">
    <property type="protein sequence ID" value="VFB03233.1"/>
    <property type="molecule type" value="Genomic_DNA"/>
</dbReference>
<dbReference type="Proteomes" id="UP000290013">
    <property type="component" value="Chromosome"/>
</dbReference>
<proteinExistence type="inferred from homology"/>
<feature type="domain" description="Tyr recombinase" evidence="6">
    <location>
        <begin position="98"/>
        <end position="270"/>
    </location>
</feature>
<dbReference type="KEGG" id="ctai:NCTC12078_01227"/>
<dbReference type="PANTHER" id="PTHR30349">
    <property type="entry name" value="PHAGE INTEGRASE-RELATED"/>
    <property type="match status" value="1"/>
</dbReference>
<evidence type="ECO:0000259" key="7">
    <source>
        <dbReference type="PROSITE" id="PS51900"/>
    </source>
</evidence>